<evidence type="ECO:0000313" key="2">
    <source>
        <dbReference type="Proteomes" id="UP001141259"/>
    </source>
</evidence>
<evidence type="ECO:0000313" key="1">
    <source>
        <dbReference type="EMBL" id="MCS7477440.1"/>
    </source>
</evidence>
<dbReference type="AlphaFoldDB" id="A0A9X2VIP9"/>
<reference evidence="1" key="1">
    <citation type="submission" date="2022-08" db="EMBL/GenBank/DDBJ databases">
        <authorList>
            <person name="Tistechok S."/>
            <person name="Samborskyy M."/>
            <person name="Roman I."/>
        </authorList>
    </citation>
    <scope>NUCLEOTIDE SEQUENCE</scope>
    <source>
        <strain evidence="1">DSM 103496</strain>
    </source>
</reference>
<dbReference type="RefSeq" id="WP_259622943.1">
    <property type="nucleotide sequence ID" value="NZ_JANYMP010000004.1"/>
</dbReference>
<name>A0A9X2VIP9_9PSEU</name>
<dbReference type="Proteomes" id="UP001141259">
    <property type="component" value="Unassembled WGS sequence"/>
</dbReference>
<proteinExistence type="predicted"/>
<accession>A0A9X2VIP9</accession>
<organism evidence="1 2">
    <name type="scientific">Umezawaea endophytica</name>
    <dbReference type="NCBI Taxonomy" id="1654476"/>
    <lineage>
        <taxon>Bacteria</taxon>
        <taxon>Bacillati</taxon>
        <taxon>Actinomycetota</taxon>
        <taxon>Actinomycetes</taxon>
        <taxon>Pseudonocardiales</taxon>
        <taxon>Pseudonocardiaceae</taxon>
        <taxon>Umezawaea</taxon>
    </lineage>
</organism>
<sequence>MSSLHRRLRLVRSTSDRSWRLTAVANAESRCVLVVRRFSVTVAISSGSLLMSSSSS</sequence>
<comment type="caution">
    <text evidence="1">The sequence shown here is derived from an EMBL/GenBank/DDBJ whole genome shotgun (WGS) entry which is preliminary data.</text>
</comment>
<keyword evidence="2" id="KW-1185">Reference proteome</keyword>
<protein>
    <submittedName>
        <fullName evidence="1">Uncharacterized protein</fullName>
    </submittedName>
</protein>
<dbReference type="EMBL" id="JANYMP010000004">
    <property type="protein sequence ID" value="MCS7477440.1"/>
    <property type="molecule type" value="Genomic_DNA"/>
</dbReference>
<gene>
    <name evidence="1" type="ORF">NZH93_11300</name>
</gene>